<feature type="compositionally biased region" description="Polar residues" evidence="4">
    <location>
        <begin position="49"/>
        <end position="60"/>
    </location>
</feature>
<dbReference type="InterPro" id="IPR044867">
    <property type="entry name" value="DEUBAD_dom"/>
</dbReference>
<protein>
    <recommendedName>
        <fullName evidence="5">DEUBAD domain-containing protein</fullName>
    </recommendedName>
</protein>
<accession>A0ABD2WG74</accession>
<evidence type="ECO:0000313" key="7">
    <source>
        <dbReference type="Proteomes" id="UP001627154"/>
    </source>
</evidence>
<feature type="domain" description="DEUBAD" evidence="5">
    <location>
        <begin position="91"/>
        <end position="212"/>
    </location>
</feature>
<dbReference type="InterPro" id="IPR024867">
    <property type="entry name" value="NFRKB"/>
</dbReference>
<dbReference type="GO" id="GO:0005634">
    <property type="term" value="C:nucleus"/>
    <property type="evidence" value="ECO:0007669"/>
    <property type="project" value="UniProtKB-SubCell"/>
</dbReference>
<feature type="compositionally biased region" description="Low complexity" evidence="4">
    <location>
        <begin position="269"/>
        <end position="280"/>
    </location>
</feature>
<reference evidence="6 7" key="1">
    <citation type="journal article" date="2024" name="bioRxiv">
        <title>A reference genome for Trichogramma kaykai: A tiny desert-dwelling parasitoid wasp with competing sex-ratio distorters.</title>
        <authorList>
            <person name="Culotta J."/>
            <person name="Lindsey A.R."/>
        </authorList>
    </citation>
    <scope>NUCLEOTIDE SEQUENCE [LARGE SCALE GENOMIC DNA]</scope>
    <source>
        <strain evidence="6 7">KSX58</strain>
    </source>
</reference>
<gene>
    <name evidence="6" type="ORF">TKK_013264</name>
</gene>
<dbReference type="InterPro" id="IPR025220">
    <property type="entry name" value="NFRKB_WH_1"/>
</dbReference>
<dbReference type="Pfam" id="PF14465">
    <property type="entry name" value="WHD_1st_NFRKB"/>
    <property type="match status" value="1"/>
</dbReference>
<dbReference type="InterPro" id="IPR038106">
    <property type="entry name" value="NFRKB_winged_sf"/>
</dbReference>
<feature type="region of interest" description="Disordered" evidence="4">
    <location>
        <begin position="1"/>
        <end position="76"/>
    </location>
</feature>
<sequence>MEECSVNGDSGAEEDEDEELSQASGGTESSTESSETSTTTDSGEESADDQGTTTSETNSSMDEDEDESNVVEHPEEQWETCIAGGTKVKLPQDLCEHAAIFKEMLDYPKFWDECLSESQKESLYSFLPTFPKDCNIEAELDKTLDMLFKRETHRFGVTPLDDFHNQLSAGYFRPDMKKIRSMIKKARRKKSIFLERKRSYELTQQILKSRANLLYNAYNQGYMGQITQRSNIKSNLKKPMPTLVDKQAQRRYKEELNAINAELGSGLASSGLDTESSSGGSDDDDDGCCLLTPGRPSIGGKLQQQLLLLKQQQRRKKRAAKEQKLQQLLTTRAMQLKNTLFNGSEDTLRPVCSTLQRLGNECGPNSALSPSMASTAMIPEPSEESYKAMLIAHKKRRARGDTNPELNTQSISLPDLVQRAQLGQKHKLTSTPRQPGSKKRMKIETPYQPQQVPAISSVTAPNFVPKMESDAMSHTSGDYSLPSADELRHNAIEMPDEKPPECIFASEVPDVKCEIKIEDCNEHKYEIATAIQKYEIEPPADQPPSTIMDDGVETDHNEMSSPMAVEIKEELDSVDYDGDIKLEAGIVSADEIEPTLTLPSGQLTMPMSQLQLVAPNGADALTMSAVVSSISQMNVATAAASSLSIAESLQLPMSLQLPVVDDDMVKKEELDLDSIDMMQLPIQLDDGIDILADVNVKCEDGNVIAIPEKDLPDSLVEDIVMNGDELLQETHACFFSLLRDVFMSKGAYRLNVSEMTDSVMLWQDNPISPLNDWYSLFHSWPALVPLALSFLAGEMVYPQDPLSTGNDHELVPYLENKGQGVYAWIGAGRDSDNHLAVLCAKFLLYKDILVAPKSASPIKTTSSSSSSSLSTSLALKTTIATASNAATAASNVNSPSLPSSLLTPSSSITATTVALPDASMIDNAALPDGQSIADGLAASLQPEWEPPQALYPTDWKVRPSTAEEKEVFRKQERMRYAAPHKAYTYHMHGYSSVVGPVKGIYQHNAGSALTKARGHSLLVPDRPNFVTILALVRDATARLPNGEGTRADICMLLKDSQYIHEDIFANDKESNLNSVVSGALDRLHYENDPCVRYYPKRKEWLYLHRARSESEFELYHQQLQGVPKNKKSSNSASRSKAAQAGKNMAKDSSGAAGGAPSTAKESTPKKEKKGAASQASTAGSSAVAAKKELPKKIEEKVSSAAVVVDASTLTAEQQIVNVIPSKPPQHKQLTALQQQKQQQQQQSAAAAAAAAALQQKQQSAVASPQQKQQFVLHQQKQQQQQQQQAKSSPAHHVVITTATAATTTTTTSTEVQSSSLTNTLSAASAANSSANAPLMPSVNMQHLNNQSLLTNQAMTPSKECPVTVISTVIEPKQHTVNASRDFNNLTNVTTNMPTPATKKLPSVKSVAMSKSGGTQSLLQANQPQAQQQQQQQHFTPQQIQVSTSAGLQTIRLSGHSVLQTSAQPSTSVTTLFSTGGKSVQSQAQIITAQPGKSLLQSSNLKQQHQQQQQQQQAHAVSGKTLLTSQIKLGLFCFIVFKIFLRVNISIIFLLVLVSSNQIKSLLTGHGLSGQTIFIKQAPSASTTQAQSSAQSTVNAGSQSQVQQRVLATSQQGQQSTPNMQRIIAQIGGKPIAVQIQQSPQQQQQQSHQKVLAKMLTTSGSSGQLISVESLLAQKGLKLATTNQARSGGKVIQTQYQVVSQAQSQQQQQKIIVSSQSAQALSQAQAQLQSSQQVRMVTAQLAGKPIVLTSGPGAGKTVNVSASGNVVIGKQANTSQAGQQQPIILPGHQLLNLKTLHGLKVISPPTGLKTASGAVYARVIAPSSLAQAGQSNVVIQSAQAQQIDGQAVQNSRNSTFGGAQ</sequence>
<dbReference type="CDD" id="cd21865">
    <property type="entry name" value="DEUBAD_NFRKB"/>
    <property type="match status" value="1"/>
</dbReference>
<evidence type="ECO:0000256" key="3">
    <source>
        <dbReference type="SAM" id="Coils"/>
    </source>
</evidence>
<evidence type="ECO:0000256" key="2">
    <source>
        <dbReference type="ARBA" id="ARBA00023242"/>
    </source>
</evidence>
<dbReference type="Proteomes" id="UP001627154">
    <property type="component" value="Unassembled WGS sequence"/>
</dbReference>
<comment type="caution">
    <text evidence="6">The sequence shown here is derived from an EMBL/GenBank/DDBJ whole genome shotgun (WGS) entry which is preliminary data.</text>
</comment>
<evidence type="ECO:0000313" key="6">
    <source>
        <dbReference type="EMBL" id="KAL3391926.1"/>
    </source>
</evidence>
<evidence type="ECO:0000256" key="4">
    <source>
        <dbReference type="SAM" id="MobiDB-lite"/>
    </source>
</evidence>
<dbReference type="PROSITE" id="PS51916">
    <property type="entry name" value="DEUBAD"/>
    <property type="match status" value="1"/>
</dbReference>
<dbReference type="EMBL" id="JBJJXI010000107">
    <property type="protein sequence ID" value="KAL3391926.1"/>
    <property type="molecule type" value="Genomic_DNA"/>
</dbReference>
<feature type="compositionally biased region" description="Low complexity" evidence="4">
    <location>
        <begin position="24"/>
        <end position="41"/>
    </location>
</feature>
<keyword evidence="2" id="KW-0539">Nucleus</keyword>
<dbReference type="InterPro" id="IPR057748">
    <property type="entry name" value="NFRKB_WH_2"/>
</dbReference>
<keyword evidence="3" id="KW-0175">Coiled coil</keyword>
<dbReference type="PANTHER" id="PTHR13052:SF3">
    <property type="entry name" value="NUCLEAR FACTOR RELATED TO KAPPA-B-BINDING PROTEIN"/>
    <property type="match status" value="1"/>
</dbReference>
<feature type="compositionally biased region" description="Low complexity" evidence="4">
    <location>
        <begin position="1171"/>
        <end position="1184"/>
    </location>
</feature>
<feature type="compositionally biased region" description="Acidic residues" evidence="4">
    <location>
        <begin position="11"/>
        <end position="20"/>
    </location>
</feature>
<proteinExistence type="predicted"/>
<name>A0ABD2WG74_9HYME</name>
<comment type="subcellular location">
    <subcellularLocation>
        <location evidence="1">Nucleus</location>
    </subcellularLocation>
</comment>
<dbReference type="PANTHER" id="PTHR13052">
    <property type="entry name" value="NFRKB-RELATED"/>
    <property type="match status" value="1"/>
</dbReference>
<feature type="region of interest" description="Disordered" evidence="4">
    <location>
        <begin position="1119"/>
        <end position="1188"/>
    </location>
</feature>
<feature type="region of interest" description="Disordered" evidence="4">
    <location>
        <begin position="267"/>
        <end position="296"/>
    </location>
</feature>
<dbReference type="Pfam" id="PF25793">
    <property type="entry name" value="WHD_2nd_NFRKB"/>
    <property type="match status" value="1"/>
</dbReference>
<organism evidence="6 7">
    <name type="scientific">Trichogramma kaykai</name>
    <dbReference type="NCBI Taxonomy" id="54128"/>
    <lineage>
        <taxon>Eukaryota</taxon>
        <taxon>Metazoa</taxon>
        <taxon>Ecdysozoa</taxon>
        <taxon>Arthropoda</taxon>
        <taxon>Hexapoda</taxon>
        <taxon>Insecta</taxon>
        <taxon>Pterygota</taxon>
        <taxon>Neoptera</taxon>
        <taxon>Endopterygota</taxon>
        <taxon>Hymenoptera</taxon>
        <taxon>Apocrita</taxon>
        <taxon>Proctotrupomorpha</taxon>
        <taxon>Chalcidoidea</taxon>
        <taxon>Trichogrammatidae</taxon>
        <taxon>Trichogramma</taxon>
    </lineage>
</organism>
<evidence type="ECO:0000256" key="1">
    <source>
        <dbReference type="ARBA" id="ARBA00004123"/>
    </source>
</evidence>
<feature type="compositionally biased region" description="Low complexity" evidence="4">
    <location>
        <begin position="1148"/>
        <end position="1157"/>
    </location>
</feature>
<feature type="compositionally biased region" description="Low complexity" evidence="4">
    <location>
        <begin position="1128"/>
        <end position="1140"/>
    </location>
</feature>
<keyword evidence="7" id="KW-1185">Reference proteome</keyword>
<feature type="coiled-coil region" evidence="3">
    <location>
        <begin position="1229"/>
        <end position="1256"/>
    </location>
</feature>
<evidence type="ECO:0000259" key="5">
    <source>
        <dbReference type="PROSITE" id="PS51916"/>
    </source>
</evidence>
<dbReference type="Gene3D" id="1.10.10.2430">
    <property type="entry name" value="NFRKB winged helix-like domain"/>
    <property type="match status" value="1"/>
</dbReference>